<feature type="transmembrane region" description="Helical" evidence="1">
    <location>
        <begin position="135"/>
        <end position="156"/>
    </location>
</feature>
<dbReference type="GeneTree" id="ENSGT00940000162329"/>
<reference evidence="2" key="2">
    <citation type="submission" date="2025-09" db="UniProtKB">
        <authorList>
            <consortium name="Ensembl"/>
        </authorList>
    </citation>
    <scope>IDENTIFICATION</scope>
</reference>
<sequence length="220" mass="23309">MSSAWSPSDQLATLSAVQIGHNGALWDSSRRPIPSNCIHTTPNLTSKAIQILIGLMHIGFGGISGAFFGHYTPISFIGGYPFWRGLSVSRINGSSLGKNIISAIFSAIGISLLLTELIINASYRYFGLAATKGITVLLLLFTILEFSIAVSISYFACLAICYTPNTVSLSALKWGQSSDHVLNGGEDACLNEVPTLMVGVSLGKGLNVSLGALMGENDRH</sequence>
<dbReference type="GO" id="GO:0007166">
    <property type="term" value="P:cell surface receptor signaling pathway"/>
    <property type="evidence" value="ECO:0007669"/>
    <property type="project" value="TreeGrafter"/>
</dbReference>
<dbReference type="Ensembl" id="ENSCABT00000002426.1">
    <property type="protein sequence ID" value="ENSCABP00000002248.1"/>
    <property type="gene ID" value="ENSCABG00000001770.1"/>
</dbReference>
<dbReference type="InterPro" id="IPR030417">
    <property type="entry name" value="MS4A"/>
</dbReference>
<keyword evidence="1" id="KW-1133">Transmembrane helix</keyword>
<name>A0A8C0G1W0_CHEAB</name>
<keyword evidence="1" id="KW-0812">Transmembrane</keyword>
<dbReference type="AlphaFoldDB" id="A0A8C0G1W0"/>
<feature type="transmembrane region" description="Helical" evidence="1">
    <location>
        <begin position="100"/>
        <end position="123"/>
    </location>
</feature>
<dbReference type="GO" id="GO:0005886">
    <property type="term" value="C:plasma membrane"/>
    <property type="evidence" value="ECO:0007669"/>
    <property type="project" value="Ensembl"/>
</dbReference>
<evidence type="ECO:0000313" key="3">
    <source>
        <dbReference type="Proteomes" id="UP000694404"/>
    </source>
</evidence>
<dbReference type="PANTHER" id="PTHR23320:SF155">
    <property type="entry name" value="MEMBRANE-SPANNING 4-DOMAINS SUBFAMILY A MEMBER 8"/>
    <property type="match status" value="1"/>
</dbReference>
<organism evidence="2 3">
    <name type="scientific">Chelonoidis abingdonii</name>
    <name type="common">Abingdon island giant tortoise</name>
    <name type="synonym">Testudo abingdonii</name>
    <dbReference type="NCBI Taxonomy" id="106734"/>
    <lineage>
        <taxon>Eukaryota</taxon>
        <taxon>Metazoa</taxon>
        <taxon>Chordata</taxon>
        <taxon>Craniata</taxon>
        <taxon>Vertebrata</taxon>
        <taxon>Euteleostomi</taxon>
        <taxon>Archelosauria</taxon>
        <taxon>Testudinata</taxon>
        <taxon>Testudines</taxon>
        <taxon>Cryptodira</taxon>
        <taxon>Durocryptodira</taxon>
        <taxon>Testudinoidea</taxon>
        <taxon>Testudinidae</taxon>
        <taxon>Chelonoidis</taxon>
    </lineage>
</organism>
<dbReference type="Proteomes" id="UP000694404">
    <property type="component" value="Unplaced"/>
</dbReference>
<keyword evidence="1" id="KW-0472">Membrane</keyword>
<evidence type="ECO:0000313" key="2">
    <source>
        <dbReference type="Ensembl" id="ENSCABP00000002248.1"/>
    </source>
</evidence>
<reference evidence="2" key="1">
    <citation type="submission" date="2025-08" db="UniProtKB">
        <authorList>
            <consortium name="Ensembl"/>
        </authorList>
    </citation>
    <scope>IDENTIFICATION</scope>
</reference>
<keyword evidence="3" id="KW-1185">Reference proteome</keyword>
<evidence type="ECO:0000256" key="1">
    <source>
        <dbReference type="SAM" id="Phobius"/>
    </source>
</evidence>
<gene>
    <name evidence="2" type="primary">MS4A8</name>
</gene>
<accession>A0A8C0G1W0</accession>
<feature type="transmembrane region" description="Helical" evidence="1">
    <location>
        <begin position="51"/>
        <end position="80"/>
    </location>
</feature>
<proteinExistence type="predicted"/>
<dbReference type="PANTHER" id="PTHR23320">
    <property type="entry name" value="MEMBRANE-SPANNING 4-DOMAINS SUBFAMILY A MS4A -RELATED"/>
    <property type="match status" value="1"/>
</dbReference>
<protein>
    <submittedName>
        <fullName evidence="2">Membrane spanning 4-domains A8</fullName>
    </submittedName>
</protein>